<evidence type="ECO:0000256" key="3">
    <source>
        <dbReference type="SAM" id="SignalP"/>
    </source>
</evidence>
<keyword evidence="2" id="KW-1133">Transmembrane helix</keyword>
<dbReference type="AlphaFoldDB" id="A0A6B8MTP8"/>
<feature type="transmembrane region" description="Helical" evidence="2">
    <location>
        <begin position="493"/>
        <end position="517"/>
    </location>
</feature>
<feature type="transmembrane region" description="Helical" evidence="2">
    <location>
        <begin position="432"/>
        <end position="451"/>
    </location>
</feature>
<keyword evidence="2" id="KW-0472">Membrane</keyword>
<feature type="domain" description="DUF2207" evidence="4">
    <location>
        <begin position="49"/>
        <end position="244"/>
    </location>
</feature>
<keyword evidence="3" id="KW-0732">Signal</keyword>
<keyword evidence="2" id="KW-0812">Transmembrane</keyword>
<reference evidence="6 7" key="1">
    <citation type="submission" date="2019-11" db="EMBL/GenBank/DDBJ databases">
        <title>Isolation and Application of One Kind of P-Hydroxybenzoic Acid Degrading Bacterium in Mitigating Cropping Obstacle of Cucumber.</title>
        <authorList>
            <person name="Wu F."/>
            <person name="An Y."/>
        </authorList>
    </citation>
    <scope>NUCLEOTIDE SEQUENCE [LARGE SCALE GENOMIC DNA]</scope>
    <source>
        <strain evidence="6 7">P620</strain>
    </source>
</reference>
<feature type="chain" id="PRO_5025570661" evidence="3">
    <location>
        <begin position="26"/>
        <end position="680"/>
    </location>
</feature>
<evidence type="ECO:0000313" key="6">
    <source>
        <dbReference type="EMBL" id="QGN37733.1"/>
    </source>
</evidence>
<dbReference type="RefSeq" id="WP_154680162.1">
    <property type="nucleotide sequence ID" value="NZ_CP046115.1"/>
</dbReference>
<feature type="domain" description="Predicted membrane protein YciQ-like C-terminal" evidence="5">
    <location>
        <begin position="305"/>
        <end position="606"/>
    </location>
</feature>
<protein>
    <submittedName>
        <fullName evidence="6">DUF2207 domain-containing protein</fullName>
    </submittedName>
</protein>
<feature type="compositionally biased region" description="Low complexity" evidence="1">
    <location>
        <begin position="645"/>
        <end position="660"/>
    </location>
</feature>
<sequence length="680" mass="74405">MLRLSFSVLRAFAVLLLLSASAAIAESKMVIVKDASQIPAGAIPAYEHILSFDSRARFNPDGSMEMQENIKVLALGNEIRRGIFRTLPLTWNRQDGKIFSVNYEIKSVSRDGEYEPYSLDKEAKTLTLRIGSAQQTLRPGIYNYEIRYQVSNHFSRFPEWDELYWNVTGNDWAWPISKASFRLELPDAAANLSADAKDGRLRSIDVYTGAAGANEHNAEILADGSVRTVRSLAKGEGLTVVYTWPRAILAGAAAPEAALPLVHLLIPTLKTSVVWLPLLLMVGYYLLWWRKNVTGTGLRMPPVVPLYSLPSSMSPGYLRFITRRKYDDMAFSSDLLALVAKRGMAVMGNKKQSHSPWLSESGVKQHLTRLPVDGNKRLNSNDLKLLSTLFKGKQKNIDISRAHQPSMQNARKLQETRCEELRAKLFRKWGQPLRRCIYIALLVPVACGLWVNTEAALLTIPALLFMLIGGAMLTFLLRFLCRPREIWRAWGPVPLFFSVVTGPFATLGGGLFIFGIVPITQLPAGYIGALLVAFALCVFVGWKTPRYTQRGLDELAIAKGLKLYLGTAEKHRYQAIYPPTQMISHFEELLPVALALGVGKTWANTFAHYLSTTGAMSEAFASADWGSVSHFNESCSTSSMATPDSSSGSGSSSGSSYRGSGSSGGGSSGGGSGGGGGGGW</sequence>
<gene>
    <name evidence="6" type="ORF">GJ746_10640</name>
</gene>
<dbReference type="InterPro" id="IPR048389">
    <property type="entry name" value="YciQ-like_C"/>
</dbReference>
<evidence type="ECO:0000256" key="1">
    <source>
        <dbReference type="SAM" id="MobiDB-lite"/>
    </source>
</evidence>
<feature type="transmembrane region" description="Helical" evidence="2">
    <location>
        <begin position="272"/>
        <end position="289"/>
    </location>
</feature>
<dbReference type="Proteomes" id="UP000427108">
    <property type="component" value="Chromosome"/>
</dbReference>
<dbReference type="InterPro" id="IPR018702">
    <property type="entry name" value="DUF2207"/>
</dbReference>
<evidence type="ECO:0000259" key="4">
    <source>
        <dbReference type="Pfam" id="PF09972"/>
    </source>
</evidence>
<name>A0A6B8MTP8_KLEOX</name>
<evidence type="ECO:0000313" key="7">
    <source>
        <dbReference type="Proteomes" id="UP000427108"/>
    </source>
</evidence>
<dbReference type="OrthoDB" id="9767603at2"/>
<feature type="transmembrane region" description="Helical" evidence="2">
    <location>
        <begin position="523"/>
        <end position="542"/>
    </location>
</feature>
<dbReference type="EMBL" id="CP046115">
    <property type="protein sequence ID" value="QGN37733.1"/>
    <property type="molecule type" value="Genomic_DNA"/>
</dbReference>
<feature type="region of interest" description="Disordered" evidence="1">
    <location>
        <begin position="637"/>
        <end position="680"/>
    </location>
</feature>
<feature type="transmembrane region" description="Helical" evidence="2">
    <location>
        <begin position="457"/>
        <end position="481"/>
    </location>
</feature>
<evidence type="ECO:0000256" key="2">
    <source>
        <dbReference type="SAM" id="Phobius"/>
    </source>
</evidence>
<feature type="signal peptide" evidence="3">
    <location>
        <begin position="1"/>
        <end position="25"/>
    </location>
</feature>
<dbReference type="Pfam" id="PF09972">
    <property type="entry name" value="DUF2207"/>
    <property type="match status" value="1"/>
</dbReference>
<feature type="compositionally biased region" description="Gly residues" evidence="1">
    <location>
        <begin position="661"/>
        <end position="680"/>
    </location>
</feature>
<evidence type="ECO:0000259" key="5">
    <source>
        <dbReference type="Pfam" id="PF20990"/>
    </source>
</evidence>
<proteinExistence type="predicted"/>
<accession>A0A6B8MTP8</accession>
<dbReference type="Pfam" id="PF20990">
    <property type="entry name" value="DUF2207_C"/>
    <property type="match status" value="1"/>
</dbReference>
<organism evidence="6 7">
    <name type="scientific">Klebsiella oxytoca</name>
    <dbReference type="NCBI Taxonomy" id="571"/>
    <lineage>
        <taxon>Bacteria</taxon>
        <taxon>Pseudomonadati</taxon>
        <taxon>Pseudomonadota</taxon>
        <taxon>Gammaproteobacteria</taxon>
        <taxon>Enterobacterales</taxon>
        <taxon>Enterobacteriaceae</taxon>
        <taxon>Klebsiella/Raoultella group</taxon>
        <taxon>Klebsiella</taxon>
    </lineage>
</organism>